<evidence type="ECO:0000313" key="1">
    <source>
        <dbReference type="EMBL" id="VDN40220.1"/>
    </source>
</evidence>
<dbReference type="InterPro" id="IPR036249">
    <property type="entry name" value="Thioredoxin-like_sf"/>
</dbReference>
<dbReference type="AlphaFoldDB" id="A0A183ENM0"/>
<dbReference type="SUPFAM" id="SSF52833">
    <property type="entry name" value="Thioredoxin-like"/>
    <property type="match status" value="1"/>
</dbReference>
<dbReference type="OrthoDB" id="4951845at2759"/>
<accession>A0A183ENM0</accession>
<proteinExistence type="predicted"/>
<reference evidence="3" key="1">
    <citation type="submission" date="2016-06" db="UniProtKB">
        <authorList>
            <consortium name="WormBaseParasite"/>
        </authorList>
    </citation>
    <scope>IDENTIFICATION</scope>
</reference>
<reference evidence="1 2" key="2">
    <citation type="submission" date="2018-11" db="EMBL/GenBank/DDBJ databases">
        <authorList>
            <consortium name="Pathogen Informatics"/>
        </authorList>
    </citation>
    <scope>NUCLEOTIDE SEQUENCE [LARGE SCALE GENOMIC DNA]</scope>
</reference>
<keyword evidence="2" id="KW-1185">Reference proteome</keyword>
<sequence>QQDEVVNDAPVPPGLLSVYRVYSSASTQAPFVSPTAPANDGAWYGAGNMQLSSMIINIRGMNSPTLHQGAPEPYSGPGTMRLYSMRFCPFCERLIIYLAKKRLP</sequence>
<dbReference type="EMBL" id="UYRT01095391">
    <property type="protein sequence ID" value="VDN40220.1"/>
    <property type="molecule type" value="Genomic_DNA"/>
</dbReference>
<dbReference type="Proteomes" id="UP000271098">
    <property type="component" value="Unassembled WGS sequence"/>
</dbReference>
<evidence type="ECO:0000313" key="3">
    <source>
        <dbReference type="WBParaSite" id="GPUH_0002258801-mRNA-1"/>
    </source>
</evidence>
<dbReference type="WBParaSite" id="GPUH_0002258801-mRNA-1">
    <property type="protein sequence ID" value="GPUH_0002258801-mRNA-1"/>
    <property type="gene ID" value="GPUH_0002258801"/>
</dbReference>
<organism evidence="3">
    <name type="scientific">Gongylonema pulchrum</name>
    <dbReference type="NCBI Taxonomy" id="637853"/>
    <lineage>
        <taxon>Eukaryota</taxon>
        <taxon>Metazoa</taxon>
        <taxon>Ecdysozoa</taxon>
        <taxon>Nematoda</taxon>
        <taxon>Chromadorea</taxon>
        <taxon>Rhabditida</taxon>
        <taxon>Spirurina</taxon>
        <taxon>Spiruromorpha</taxon>
        <taxon>Spiruroidea</taxon>
        <taxon>Gongylonematidae</taxon>
        <taxon>Gongylonema</taxon>
    </lineage>
</organism>
<name>A0A183ENM0_9BILA</name>
<evidence type="ECO:0000313" key="2">
    <source>
        <dbReference type="Proteomes" id="UP000271098"/>
    </source>
</evidence>
<dbReference type="Gene3D" id="3.40.30.10">
    <property type="entry name" value="Glutaredoxin"/>
    <property type="match status" value="1"/>
</dbReference>
<protein>
    <submittedName>
        <fullName evidence="3">Glutathione-dependent reductase</fullName>
    </submittedName>
</protein>
<gene>
    <name evidence="1" type="ORF">GPUH_LOCUS22561</name>
</gene>